<organism evidence="2 3">
    <name type="scientific">Flagellimonas lutaonensis</name>
    <dbReference type="NCBI Taxonomy" id="516051"/>
    <lineage>
        <taxon>Bacteria</taxon>
        <taxon>Pseudomonadati</taxon>
        <taxon>Bacteroidota</taxon>
        <taxon>Flavobacteriia</taxon>
        <taxon>Flavobacteriales</taxon>
        <taxon>Flavobacteriaceae</taxon>
        <taxon>Flagellimonas</taxon>
    </lineage>
</organism>
<evidence type="ECO:0000313" key="3">
    <source>
        <dbReference type="Proteomes" id="UP000032726"/>
    </source>
</evidence>
<dbReference type="AlphaFoldDB" id="A0A0D5YU59"/>
<keyword evidence="3" id="KW-1185">Reference proteome</keyword>
<feature type="transmembrane region" description="Helical" evidence="1">
    <location>
        <begin position="29"/>
        <end position="48"/>
    </location>
</feature>
<name>A0A0D5YU59_9FLAO</name>
<evidence type="ECO:0000256" key="1">
    <source>
        <dbReference type="SAM" id="Phobius"/>
    </source>
</evidence>
<evidence type="ECO:0000313" key="2">
    <source>
        <dbReference type="EMBL" id="AKA35424.1"/>
    </source>
</evidence>
<keyword evidence="1" id="KW-0812">Transmembrane</keyword>
<gene>
    <name evidence="2" type="ORF">VC82_1818</name>
</gene>
<dbReference type="STRING" id="516051.VC82_1818"/>
<keyword evidence="1" id="KW-1133">Transmembrane helix</keyword>
<sequence>MKISAMALIAYTTLVLVIVTIMASMNFPFNWVFCLTLVGQAMVVYMVYKVLTDNYQTSKTFEDFYEDHPIGQKDH</sequence>
<reference evidence="2 3" key="1">
    <citation type="submission" date="2015-03" db="EMBL/GenBank/DDBJ databases">
        <title>Complete genome sequence of Muricauda lutaonensis CC-HSB-11T, isolated from a coastal hot spring.</title>
        <authorList>
            <person name="Kim K.M."/>
        </authorList>
    </citation>
    <scope>NUCLEOTIDE SEQUENCE [LARGE SCALE GENOMIC DNA]</scope>
    <source>
        <strain evidence="2 3">CC-HSB-11</strain>
    </source>
</reference>
<dbReference type="HOGENOM" id="CLU_2618489_0_0_10"/>
<dbReference type="RefSeq" id="WP_045802087.1">
    <property type="nucleotide sequence ID" value="NZ_CP011071.1"/>
</dbReference>
<proteinExistence type="predicted"/>
<dbReference type="KEGG" id="mlt:VC82_1818"/>
<feature type="transmembrane region" description="Helical" evidence="1">
    <location>
        <begin position="5"/>
        <end position="23"/>
    </location>
</feature>
<dbReference type="Proteomes" id="UP000032726">
    <property type="component" value="Chromosome"/>
</dbReference>
<keyword evidence="1" id="KW-0472">Membrane</keyword>
<accession>A0A0D5YU59</accession>
<dbReference type="EMBL" id="CP011071">
    <property type="protein sequence ID" value="AKA35424.1"/>
    <property type="molecule type" value="Genomic_DNA"/>
</dbReference>
<dbReference type="OrthoDB" id="1367298at2"/>
<protein>
    <submittedName>
        <fullName evidence="2">Membrane protein</fullName>
    </submittedName>
</protein>